<dbReference type="EMBL" id="UGVN01000003">
    <property type="protein sequence ID" value="SUE95480.1"/>
    <property type="molecule type" value="Genomic_DNA"/>
</dbReference>
<evidence type="ECO:0000313" key="1">
    <source>
        <dbReference type="EMBL" id="SUE95480.1"/>
    </source>
</evidence>
<organism evidence="1 2">
    <name type="scientific">Roseomonas mucosa</name>
    <dbReference type="NCBI Taxonomy" id="207340"/>
    <lineage>
        <taxon>Bacteria</taxon>
        <taxon>Pseudomonadati</taxon>
        <taxon>Pseudomonadota</taxon>
        <taxon>Alphaproteobacteria</taxon>
        <taxon>Acetobacterales</taxon>
        <taxon>Roseomonadaceae</taxon>
        <taxon>Roseomonas</taxon>
    </lineage>
</organism>
<dbReference type="AlphaFoldDB" id="A0A379PND4"/>
<protein>
    <submittedName>
        <fullName evidence="1">Uncharacterized protein</fullName>
    </submittedName>
</protein>
<gene>
    <name evidence="1" type="ORF">NCTC13291_04367</name>
</gene>
<sequence length="263" mass="28195">MFPTRAGQKITTFPGPIGTRGDEWALESLRREIALLGQVREHWSRQAATVRRRAGPNEGESDSASHIAVEKRLGRAVFHAASLSPTSARGLLLQSDILLTLCSMRRDEEPDEGLAALTTAHMVALDAHLSRILSDAAVIEAANDRSADLHLVALSRQACSLMRAGAGDVAAEEQAYLDAQRPLDEVLDELALAAPITVAGITALAAVLLCGLEFCESFETRPWFTPVLFNVLSATSQLLDNMEPVVLAPAAGYHDSPVRIAPS</sequence>
<accession>A0A379PND4</accession>
<reference evidence="1 2" key="1">
    <citation type="submission" date="2018-06" db="EMBL/GenBank/DDBJ databases">
        <authorList>
            <consortium name="Pathogen Informatics"/>
            <person name="Doyle S."/>
        </authorList>
    </citation>
    <scope>NUCLEOTIDE SEQUENCE [LARGE SCALE GENOMIC DNA]</scope>
    <source>
        <strain evidence="1 2">NCTC13291</strain>
    </source>
</reference>
<name>A0A379PND4_9PROT</name>
<dbReference type="Proteomes" id="UP000254919">
    <property type="component" value="Unassembled WGS sequence"/>
</dbReference>
<proteinExistence type="predicted"/>
<evidence type="ECO:0000313" key="2">
    <source>
        <dbReference type="Proteomes" id="UP000254919"/>
    </source>
</evidence>